<evidence type="ECO:0000313" key="16">
    <source>
        <dbReference type="RefSeq" id="XP_015189473.1"/>
    </source>
</evidence>
<keyword evidence="7 13" id="KW-0285">Flavoprotein</keyword>
<evidence type="ECO:0000256" key="6">
    <source>
        <dbReference type="ARBA" id="ARBA00022448"/>
    </source>
</evidence>
<evidence type="ECO:0000259" key="14">
    <source>
        <dbReference type="Pfam" id="PF01712"/>
    </source>
</evidence>
<evidence type="ECO:0000256" key="10">
    <source>
        <dbReference type="ARBA" id="ARBA00022946"/>
    </source>
</evidence>
<name>A0ABM1JAI5_POLDO</name>
<keyword evidence="11 13" id="KW-0249">Electron transport</keyword>
<keyword evidence="8 13" id="KW-0679">Respiratory chain</keyword>
<comment type="cofactor">
    <cofactor evidence="1 13">
        <name>FAD</name>
        <dbReference type="ChEBI" id="CHEBI:57692"/>
    </cofactor>
</comment>
<comment type="similarity">
    <text evidence="4 13">Belongs to the complex I NDUFA10 subunit family.</text>
</comment>
<dbReference type="GeneID" id="107073367"/>
<dbReference type="Gene3D" id="3.40.50.300">
    <property type="entry name" value="P-loop containing nucleotide triphosphate hydrolases"/>
    <property type="match status" value="1"/>
</dbReference>
<evidence type="ECO:0000256" key="11">
    <source>
        <dbReference type="ARBA" id="ARBA00022982"/>
    </source>
</evidence>
<keyword evidence="12 13" id="KW-0496">Mitochondrion</keyword>
<dbReference type="PANTHER" id="PTHR10513">
    <property type="entry name" value="DEOXYNUCLEOSIDE KINASE"/>
    <property type="match status" value="1"/>
</dbReference>
<keyword evidence="10" id="KW-0809">Transit peptide</keyword>
<evidence type="ECO:0000256" key="2">
    <source>
        <dbReference type="ARBA" id="ARBA00003195"/>
    </source>
</evidence>
<reference evidence="16" key="1">
    <citation type="submission" date="2025-08" db="UniProtKB">
        <authorList>
            <consortium name="RefSeq"/>
        </authorList>
    </citation>
    <scope>IDENTIFICATION</scope>
    <source>
        <tissue evidence="16">Whole body</tissue>
    </source>
</reference>
<dbReference type="PANTHER" id="PTHR10513:SF15">
    <property type="entry name" value="NADH DEHYDROGENASE [UBIQUINONE] 1 ALPHA SUBCOMPLEX SUBUNIT 10, MITOCHONDRIAL"/>
    <property type="match status" value="1"/>
</dbReference>
<evidence type="ECO:0000256" key="13">
    <source>
        <dbReference type="PIRNR" id="PIRNR000543"/>
    </source>
</evidence>
<evidence type="ECO:0000256" key="12">
    <source>
        <dbReference type="ARBA" id="ARBA00023128"/>
    </source>
</evidence>
<evidence type="ECO:0000313" key="15">
    <source>
        <dbReference type="Proteomes" id="UP000694924"/>
    </source>
</evidence>
<accession>A0ABM1JAI5</accession>
<dbReference type="InterPro" id="IPR031314">
    <property type="entry name" value="DNK_dom"/>
</dbReference>
<dbReference type="InterPro" id="IPR027417">
    <property type="entry name" value="P-loop_NTPase"/>
</dbReference>
<evidence type="ECO:0000256" key="4">
    <source>
        <dbReference type="ARBA" id="ARBA00008606"/>
    </source>
</evidence>
<evidence type="ECO:0000256" key="9">
    <source>
        <dbReference type="ARBA" id="ARBA00022827"/>
    </source>
</evidence>
<feature type="domain" description="Deoxynucleoside kinase" evidence="14">
    <location>
        <begin position="76"/>
        <end position="268"/>
    </location>
</feature>
<keyword evidence="15" id="KW-1185">Reference proteome</keyword>
<evidence type="ECO:0000256" key="8">
    <source>
        <dbReference type="ARBA" id="ARBA00022660"/>
    </source>
</evidence>
<keyword evidence="6 13" id="KW-0813">Transport</keyword>
<comment type="function">
    <text evidence="2 13">Accessory subunit of the mitochondrial membrane respiratory chain NADH dehydrogenase (Complex I), that is believed not to be involved in catalysis. Complex I functions in the transfer of electrons from NADH to the respiratory chain. The immediate electron acceptor for the enzyme is believed to be ubiquinone.</text>
</comment>
<evidence type="ECO:0000256" key="1">
    <source>
        <dbReference type="ARBA" id="ARBA00001974"/>
    </source>
</evidence>
<organism evidence="15 16">
    <name type="scientific">Polistes dominula</name>
    <name type="common">European paper wasp</name>
    <name type="synonym">Vespa dominula</name>
    <dbReference type="NCBI Taxonomy" id="743375"/>
    <lineage>
        <taxon>Eukaryota</taxon>
        <taxon>Metazoa</taxon>
        <taxon>Ecdysozoa</taxon>
        <taxon>Arthropoda</taxon>
        <taxon>Hexapoda</taxon>
        <taxon>Insecta</taxon>
        <taxon>Pterygota</taxon>
        <taxon>Neoptera</taxon>
        <taxon>Endopterygota</taxon>
        <taxon>Hymenoptera</taxon>
        <taxon>Apocrita</taxon>
        <taxon>Aculeata</taxon>
        <taxon>Vespoidea</taxon>
        <taxon>Vespidae</taxon>
        <taxon>Polistinae</taxon>
        <taxon>Polistini</taxon>
        <taxon>Polistes</taxon>
    </lineage>
</organism>
<dbReference type="RefSeq" id="XP_015189473.1">
    <property type="nucleotide sequence ID" value="XM_015333987.1"/>
</dbReference>
<proteinExistence type="inferred from homology"/>
<evidence type="ECO:0000256" key="5">
    <source>
        <dbReference type="ARBA" id="ARBA00017279"/>
    </source>
</evidence>
<evidence type="ECO:0000256" key="7">
    <source>
        <dbReference type="ARBA" id="ARBA00022630"/>
    </source>
</evidence>
<dbReference type="InterPro" id="IPR015828">
    <property type="entry name" value="NDUFA10"/>
</dbReference>
<gene>
    <name evidence="16" type="primary">LOC107073367</name>
</gene>
<evidence type="ECO:0000256" key="3">
    <source>
        <dbReference type="ARBA" id="ARBA00004305"/>
    </source>
</evidence>
<dbReference type="Proteomes" id="UP000694924">
    <property type="component" value="Unplaced"/>
</dbReference>
<sequence>MALRACIGKHLLSGLFNRLYKIPKAINGVQVAHISGKLNRIQRIRPPPFPYRKKKYTSFQLLEPTIERYDENSKIIVVEGPIAAGKDKFARELAKELEMGYMPAPSFDLIYKNAYGFDLRSYNSQLPKRLRFTDEKTFLTDPKHPNMGAFQITYYLLKFNAYLESLLHLLSTGEGVVLNRCAYSDFVFMEAMYKSGYVNRESRRCYKTVVESTIGCCKRPSLVIYLDIPVNVVKEKIQKRALPYEVNSEVLTTKYLTDIETAYKEYYLPEISDHAYLLMYDWTNGGNVEDVIDDIEKIEFDSDIKNPDKEKDWTFLNLSDLEEKRQLYDHVNRPYILSESARYMNEFPEMLYIGEDAERLYDLINSSPGSEYSEGYNPSMGDKVLWKTNFECAPYIPVVISNKDL</sequence>
<dbReference type="PIRSF" id="PIRSF000543">
    <property type="entry name" value="NADH_UQ_42KD"/>
    <property type="match status" value="1"/>
</dbReference>
<dbReference type="InterPro" id="IPR050566">
    <property type="entry name" value="Deoxyribonucleoside_kinase"/>
</dbReference>
<keyword evidence="9 13" id="KW-0274">FAD</keyword>
<dbReference type="Pfam" id="PF01712">
    <property type="entry name" value="dNK"/>
    <property type="match status" value="1"/>
</dbReference>
<dbReference type="SUPFAM" id="SSF52540">
    <property type="entry name" value="P-loop containing nucleoside triphosphate hydrolases"/>
    <property type="match status" value="1"/>
</dbReference>
<comment type="subcellular location">
    <subcellularLocation>
        <location evidence="3 13">Mitochondrion matrix</location>
    </subcellularLocation>
</comment>
<protein>
    <recommendedName>
        <fullName evidence="5 13">NADH dehydrogenase [ubiquinone] 1 alpha subcomplex subunit 10, mitochondrial</fullName>
    </recommendedName>
</protein>